<evidence type="ECO:0000313" key="1">
    <source>
        <dbReference type="EMBL" id="ORX87687.1"/>
    </source>
</evidence>
<reference evidence="1 2" key="2">
    <citation type="submission" date="2016-08" db="EMBL/GenBank/DDBJ databases">
        <title>Pervasive Adenine N6-methylation of Active Genes in Fungi.</title>
        <authorList>
            <consortium name="DOE Joint Genome Institute"/>
            <person name="Mondo S.J."/>
            <person name="Dannebaum R.O."/>
            <person name="Kuo R.C."/>
            <person name="Labutti K."/>
            <person name="Haridas S."/>
            <person name="Kuo A."/>
            <person name="Salamov A."/>
            <person name="Ahrendt S.R."/>
            <person name="Lipzen A."/>
            <person name="Sullivan W."/>
            <person name="Andreopoulos W.B."/>
            <person name="Clum A."/>
            <person name="Lindquist E."/>
            <person name="Daum C."/>
            <person name="Ramamoorthy G.K."/>
            <person name="Gryganskyi A."/>
            <person name="Culley D."/>
            <person name="Magnuson J.K."/>
            <person name="James T.Y."/>
            <person name="O'Malley M.A."/>
            <person name="Stajich J.E."/>
            <person name="Spatafora J.W."/>
            <person name="Visel A."/>
            <person name="Grigoriev I.V."/>
        </authorList>
    </citation>
    <scope>NUCLEOTIDE SEQUENCE [LARGE SCALE GENOMIC DNA]</scope>
    <source>
        <strain evidence="1 2">S4</strain>
    </source>
</reference>
<organism evidence="1 2">
    <name type="scientific">Anaeromyces robustus</name>
    <dbReference type="NCBI Taxonomy" id="1754192"/>
    <lineage>
        <taxon>Eukaryota</taxon>
        <taxon>Fungi</taxon>
        <taxon>Fungi incertae sedis</taxon>
        <taxon>Chytridiomycota</taxon>
        <taxon>Chytridiomycota incertae sedis</taxon>
        <taxon>Neocallimastigomycetes</taxon>
        <taxon>Neocallimastigales</taxon>
        <taxon>Neocallimastigaceae</taxon>
        <taxon>Anaeromyces</taxon>
    </lineage>
</organism>
<protein>
    <submittedName>
        <fullName evidence="1">Uncharacterized protein</fullName>
    </submittedName>
</protein>
<name>A0A1Y1XPL6_9FUNG</name>
<proteinExistence type="predicted"/>
<sequence length="104" mass="12754">MKYTSQDHKVELIKYVENRYSKWLEKYKQKDEKDKKENIKRKRGKSIINDISFYDGYYLFPNETNNINNKRLTKRFIKNNNHRIAKVENELLYKYNSNNNNGIL</sequence>
<dbReference type="AlphaFoldDB" id="A0A1Y1XPL6"/>
<dbReference type="Proteomes" id="UP000193944">
    <property type="component" value="Unassembled WGS sequence"/>
</dbReference>
<evidence type="ECO:0000313" key="2">
    <source>
        <dbReference type="Proteomes" id="UP000193944"/>
    </source>
</evidence>
<gene>
    <name evidence="1" type="ORF">BCR32DRAFT_239985</name>
</gene>
<dbReference type="EMBL" id="MCFG01000006">
    <property type="protein sequence ID" value="ORX87687.1"/>
    <property type="molecule type" value="Genomic_DNA"/>
</dbReference>
<accession>A0A1Y1XPL6</accession>
<comment type="caution">
    <text evidence="1">The sequence shown here is derived from an EMBL/GenBank/DDBJ whole genome shotgun (WGS) entry which is preliminary data.</text>
</comment>
<keyword evidence="2" id="KW-1185">Reference proteome</keyword>
<reference evidence="1 2" key="1">
    <citation type="submission" date="2016-08" db="EMBL/GenBank/DDBJ databases">
        <title>A Parts List for Fungal Cellulosomes Revealed by Comparative Genomics.</title>
        <authorList>
            <consortium name="DOE Joint Genome Institute"/>
            <person name="Haitjema C.H."/>
            <person name="Gilmore S.P."/>
            <person name="Henske J.K."/>
            <person name="Solomon K.V."/>
            <person name="De Groot R."/>
            <person name="Kuo A."/>
            <person name="Mondo S.J."/>
            <person name="Salamov A.A."/>
            <person name="Labutti K."/>
            <person name="Zhao Z."/>
            <person name="Chiniquy J."/>
            <person name="Barry K."/>
            <person name="Brewer H.M."/>
            <person name="Purvine S.O."/>
            <person name="Wright A.T."/>
            <person name="Boxma B."/>
            <person name="Van Alen T."/>
            <person name="Hackstein J.H."/>
            <person name="Baker S.E."/>
            <person name="Grigoriev I.V."/>
            <person name="O'Malley M.A."/>
        </authorList>
    </citation>
    <scope>NUCLEOTIDE SEQUENCE [LARGE SCALE GENOMIC DNA]</scope>
    <source>
        <strain evidence="1 2">S4</strain>
    </source>
</reference>